<evidence type="ECO:0000313" key="2">
    <source>
        <dbReference type="Proteomes" id="UP000515135"/>
    </source>
</evidence>
<proteinExistence type="predicted"/>
<feature type="region of interest" description="Disordered" evidence="1">
    <location>
        <begin position="71"/>
        <end position="97"/>
    </location>
</feature>
<accession>A0A6P4Z0M6</accession>
<reference evidence="3 4" key="1">
    <citation type="submission" date="2025-04" db="UniProtKB">
        <authorList>
            <consortium name="RefSeq"/>
        </authorList>
    </citation>
    <scope>IDENTIFICATION</scope>
    <source>
        <tissue evidence="3 4">Gonad</tissue>
    </source>
</reference>
<organism evidence="2 4">
    <name type="scientific">Branchiostoma belcheri</name>
    <name type="common">Amphioxus</name>
    <dbReference type="NCBI Taxonomy" id="7741"/>
    <lineage>
        <taxon>Eukaryota</taxon>
        <taxon>Metazoa</taxon>
        <taxon>Chordata</taxon>
        <taxon>Cephalochordata</taxon>
        <taxon>Leptocardii</taxon>
        <taxon>Amphioxiformes</taxon>
        <taxon>Branchiostomatidae</taxon>
        <taxon>Branchiostoma</taxon>
    </lineage>
</organism>
<name>A0A6P4Z0M6_BRABE</name>
<dbReference type="AlphaFoldDB" id="A0A6P4Z0M6"/>
<dbReference type="KEGG" id="bbel:109470209"/>
<protein>
    <submittedName>
        <fullName evidence="3 4">Uncharacterized protein LOC109470209</fullName>
    </submittedName>
</protein>
<dbReference type="GeneID" id="109470209"/>
<gene>
    <name evidence="3 4" type="primary">LOC109470209</name>
</gene>
<sequence length="294" mass="33348">MDTVVGVGRDPARPLTRGRSCMRQGIFVWNHDLLKINTDDETGFSVRGQPLTLHQPKKQEETSADIFNHPIQQKPKNLPNLRNVEPNSEQSNPHITLEPIGTNNAKAEDLNVRLEFLTSVISKFRLQKRKDCLHEVDWADPGQGQPRCSRCGKYMRTAPRLPEVDKLTKQRKDRVNIDETKLPNQSSLLQGKLLFIRDDEMPPKTAKGNKRRKTKKAKQGKNYSSPKESVPLNTSAATIQAVEREVEETTEDMLDRPSGPRRVLVRFSSRRTVRTFLPDAPVAGPVRRETGECS</sequence>
<evidence type="ECO:0000313" key="4">
    <source>
        <dbReference type="RefSeq" id="XP_019624602.1"/>
    </source>
</evidence>
<feature type="compositionally biased region" description="Polar residues" evidence="1">
    <location>
        <begin position="85"/>
        <end position="94"/>
    </location>
</feature>
<keyword evidence="2" id="KW-1185">Reference proteome</keyword>
<evidence type="ECO:0000313" key="3">
    <source>
        <dbReference type="RefSeq" id="XP_019624600.1"/>
    </source>
</evidence>
<dbReference type="RefSeq" id="XP_019624600.1">
    <property type="nucleotide sequence ID" value="XM_019769041.1"/>
</dbReference>
<feature type="compositionally biased region" description="Basic residues" evidence="1">
    <location>
        <begin position="207"/>
        <end position="219"/>
    </location>
</feature>
<feature type="compositionally biased region" description="Polar residues" evidence="1">
    <location>
        <begin position="223"/>
        <end position="236"/>
    </location>
</feature>
<evidence type="ECO:0000256" key="1">
    <source>
        <dbReference type="SAM" id="MobiDB-lite"/>
    </source>
</evidence>
<feature type="region of interest" description="Disordered" evidence="1">
    <location>
        <begin position="197"/>
        <end position="236"/>
    </location>
</feature>
<dbReference type="RefSeq" id="XP_019624602.1">
    <property type="nucleotide sequence ID" value="XM_019769043.1"/>
</dbReference>
<dbReference type="Proteomes" id="UP000515135">
    <property type="component" value="Unplaced"/>
</dbReference>
<dbReference type="OrthoDB" id="9998159at2759"/>